<keyword evidence="3" id="KW-1185">Reference proteome</keyword>
<sequence>MNMGFIANVLAQLRTVSKQDRDEMLQEQKTQFDAFREEMSKMVKPAPTTPTSPPVTAADVHGILEKCQQSTIVDCQSAIQDEQKAFKEEMAKLIQEATAAPTTPALTTRDLDALAQRIQEQTIESCTTVFQGSLAGTKKDLLDEVKLASQQSHEECNTKAARLPISESRQLRRMKEEKSQLRNDIRVVTAERDEATLKVRRATEQQCTSSLRFIEITRRIIASLHLDHAKATKSHIEVATAAQIDHVQDLAARDELARQVEQQHQADLAAKDAKAGQLDAKHKQTIKNATAAYQQTKRQLDDTVAKQETASELWKAEYREVCAKAAEVKAKEVAKGVEERQAKVASDHARELQALRDQLAGEKERSERLATDHERLQLYCTRLNEMAGQNQPPPPSSSH</sequence>
<protein>
    <submittedName>
        <fullName evidence="2">Uncharacterized protein</fullName>
    </submittedName>
</protein>
<name>A0AA43QGJ8_9LECA</name>
<dbReference type="Proteomes" id="UP001161017">
    <property type="component" value="Unassembled WGS sequence"/>
</dbReference>
<dbReference type="AlphaFoldDB" id="A0AA43QGJ8"/>
<reference evidence="2" key="1">
    <citation type="journal article" date="2023" name="Genome Biol. Evol.">
        <title>First Whole Genome Sequence and Flow Cytometry Genome Size Data for the Lichen-Forming Fungus Ramalina farinacea (Ascomycota).</title>
        <authorList>
            <person name="Llewellyn T."/>
            <person name="Mian S."/>
            <person name="Hill R."/>
            <person name="Leitch I.J."/>
            <person name="Gaya E."/>
        </authorList>
    </citation>
    <scope>NUCLEOTIDE SEQUENCE</scope>
    <source>
        <strain evidence="2">LIQ254RAFAR</strain>
    </source>
</reference>
<evidence type="ECO:0000313" key="2">
    <source>
        <dbReference type="EMBL" id="MDI1486156.1"/>
    </source>
</evidence>
<evidence type="ECO:0000313" key="3">
    <source>
        <dbReference type="Proteomes" id="UP001161017"/>
    </source>
</evidence>
<organism evidence="2 3">
    <name type="scientific">Ramalina farinacea</name>
    <dbReference type="NCBI Taxonomy" id="258253"/>
    <lineage>
        <taxon>Eukaryota</taxon>
        <taxon>Fungi</taxon>
        <taxon>Dikarya</taxon>
        <taxon>Ascomycota</taxon>
        <taxon>Pezizomycotina</taxon>
        <taxon>Lecanoromycetes</taxon>
        <taxon>OSLEUM clade</taxon>
        <taxon>Lecanoromycetidae</taxon>
        <taxon>Lecanorales</taxon>
        <taxon>Lecanorineae</taxon>
        <taxon>Ramalinaceae</taxon>
        <taxon>Ramalina</taxon>
    </lineage>
</organism>
<gene>
    <name evidence="2" type="ORF">OHK93_004347</name>
</gene>
<dbReference type="EMBL" id="JAPUFD010000002">
    <property type="protein sequence ID" value="MDI1486156.1"/>
    <property type="molecule type" value="Genomic_DNA"/>
</dbReference>
<evidence type="ECO:0000256" key="1">
    <source>
        <dbReference type="SAM" id="Coils"/>
    </source>
</evidence>
<accession>A0AA43QGJ8</accession>
<keyword evidence="1" id="KW-0175">Coiled coil</keyword>
<comment type="caution">
    <text evidence="2">The sequence shown here is derived from an EMBL/GenBank/DDBJ whole genome shotgun (WGS) entry which is preliminary data.</text>
</comment>
<feature type="coiled-coil region" evidence="1">
    <location>
        <begin position="171"/>
        <end position="205"/>
    </location>
</feature>
<feature type="coiled-coil region" evidence="1">
    <location>
        <begin position="345"/>
        <end position="372"/>
    </location>
</feature>
<proteinExistence type="predicted"/>